<keyword evidence="2" id="KW-0732">Signal</keyword>
<feature type="signal peptide" evidence="2">
    <location>
        <begin position="1"/>
        <end position="22"/>
    </location>
</feature>
<evidence type="ECO:0000313" key="4">
    <source>
        <dbReference type="Proteomes" id="UP000177167"/>
    </source>
</evidence>
<keyword evidence="1" id="KW-0812">Transmembrane</keyword>
<feature type="transmembrane region" description="Helical" evidence="1">
    <location>
        <begin position="208"/>
        <end position="227"/>
    </location>
</feature>
<evidence type="ECO:0000256" key="1">
    <source>
        <dbReference type="SAM" id="Phobius"/>
    </source>
</evidence>
<keyword evidence="1" id="KW-0472">Membrane</keyword>
<dbReference type="EMBL" id="MGJP01000058">
    <property type="protein sequence ID" value="OGN08634.1"/>
    <property type="molecule type" value="Genomic_DNA"/>
</dbReference>
<dbReference type="Proteomes" id="UP000177167">
    <property type="component" value="Unassembled WGS sequence"/>
</dbReference>
<name>A0A1F8F659_9BACT</name>
<gene>
    <name evidence="3" type="ORF">A3J46_02950</name>
</gene>
<feature type="chain" id="PRO_5009535443" description="DUF5667 domain-containing protein" evidence="2">
    <location>
        <begin position="23"/>
        <end position="413"/>
    </location>
</feature>
<evidence type="ECO:0000313" key="3">
    <source>
        <dbReference type="EMBL" id="OGN08634.1"/>
    </source>
</evidence>
<keyword evidence="1" id="KW-1133">Transmembrane helix</keyword>
<evidence type="ECO:0008006" key="5">
    <source>
        <dbReference type="Google" id="ProtNLM"/>
    </source>
</evidence>
<protein>
    <recommendedName>
        <fullName evidence="5">DUF5667 domain-containing protein</fullName>
    </recommendedName>
</protein>
<comment type="caution">
    <text evidence="3">The sequence shown here is derived from an EMBL/GenBank/DDBJ whole genome shotgun (WGS) entry which is preliminary data.</text>
</comment>
<organism evidence="3 4">
    <name type="scientific">Candidatus Yanofskybacteria bacterium RIFCSPHIGHO2_02_FULL_41_11</name>
    <dbReference type="NCBI Taxonomy" id="1802675"/>
    <lineage>
        <taxon>Bacteria</taxon>
        <taxon>Candidatus Yanofskyibacteriota</taxon>
    </lineage>
</organism>
<reference evidence="3 4" key="1">
    <citation type="journal article" date="2016" name="Nat. Commun.">
        <title>Thousands of microbial genomes shed light on interconnected biogeochemical processes in an aquifer system.</title>
        <authorList>
            <person name="Anantharaman K."/>
            <person name="Brown C.T."/>
            <person name="Hug L.A."/>
            <person name="Sharon I."/>
            <person name="Castelle C.J."/>
            <person name="Probst A.J."/>
            <person name="Thomas B.C."/>
            <person name="Singh A."/>
            <person name="Wilkins M.J."/>
            <person name="Karaoz U."/>
            <person name="Brodie E.L."/>
            <person name="Williams K.H."/>
            <person name="Hubbard S.S."/>
            <person name="Banfield J.F."/>
        </authorList>
    </citation>
    <scope>NUCLEOTIDE SEQUENCE [LARGE SCALE GENOMIC DNA]</scope>
</reference>
<proteinExistence type="predicted"/>
<dbReference type="AlphaFoldDB" id="A0A1F8F659"/>
<evidence type="ECO:0000256" key="2">
    <source>
        <dbReference type="SAM" id="SignalP"/>
    </source>
</evidence>
<sequence>MKYKLLGLAIVFLTATPPIFSASEMSPVASKMSPIIVKTGKPVPSTVRSGEPFTITYQVEYTDMVVIIEEQMRMDSLILVADDKSKLKTENSVTGDVEVLGLVIGKKFRDGSEELGFVNIQDFTYTFMIINEQKGNYKIPSFNFVWVEKEAGTTLADTKEKKELQEFPTKEVGISYVTSVVRPPPVDVRDMTRFDTFGILASRLLKTAYIIIILAFLGVLISLIRFFRSPKALDMDKNKAGETGEEIIFDRVVPTLSSRKARKKFLKELKLLETEVGSAVIDNESTKELTRKLYSLTRPLLLAELAEERIVEFPDADTPKEMHERLQNLSSKQRKQLGRKKYNTILELSRKAADYYYENAKMSPIKEVDTLKSLVENIDLRNKIRSFINKSIRLFGSGLRIVADWISRGIRRR</sequence>
<accession>A0A1F8F659</accession>